<evidence type="ECO:0000256" key="1">
    <source>
        <dbReference type="ARBA" id="ARBA00004141"/>
    </source>
</evidence>
<keyword evidence="4 5" id="KW-0472">Membrane</keyword>
<dbReference type="PANTHER" id="PTHR43847:SF1">
    <property type="entry name" value="BLL3993 PROTEIN"/>
    <property type="match status" value="1"/>
</dbReference>
<evidence type="ECO:0000256" key="4">
    <source>
        <dbReference type="ARBA" id="ARBA00023136"/>
    </source>
</evidence>
<feature type="transmembrane region" description="Helical" evidence="5">
    <location>
        <begin position="40"/>
        <end position="59"/>
    </location>
</feature>
<dbReference type="InterPro" id="IPR007269">
    <property type="entry name" value="ICMT_MeTrfase"/>
</dbReference>
<dbReference type="Pfam" id="PF04140">
    <property type="entry name" value="ICMT"/>
    <property type="match status" value="1"/>
</dbReference>
<evidence type="ECO:0000256" key="2">
    <source>
        <dbReference type="ARBA" id="ARBA00022692"/>
    </source>
</evidence>
<feature type="transmembrane region" description="Helical" evidence="5">
    <location>
        <begin position="71"/>
        <end position="95"/>
    </location>
</feature>
<gene>
    <name evidence="6" type="ORF">GH754_18765</name>
</gene>
<reference evidence="6 7" key="1">
    <citation type="submission" date="2019-11" db="EMBL/GenBank/DDBJ databases">
        <authorList>
            <person name="Li J."/>
        </authorList>
    </citation>
    <scope>NUCLEOTIDE SEQUENCE [LARGE SCALE GENOMIC DNA]</scope>
    <source>
        <strain evidence="6 7">J4</strain>
    </source>
</reference>
<keyword evidence="3 5" id="KW-1133">Transmembrane helix</keyword>
<sequence>MIYLSLWCVVIMQRMVELLIAKRNEIWMKQNGAKIVKEGHYRWIVLTHTAFLSAIILEANWRHQMTGSVNGFFLTAFVLLQWVRVWCLVSLGRFWNTKIIVIPGVELIKRGPYKYVRHPNYVIVGLEFFVISLLFHAYIAAIVFPILHAALMSIRIPLEERALKALGKE</sequence>
<evidence type="ECO:0000256" key="3">
    <source>
        <dbReference type="ARBA" id="ARBA00022989"/>
    </source>
</evidence>
<keyword evidence="2 5" id="KW-0812">Transmembrane</keyword>
<evidence type="ECO:0000313" key="7">
    <source>
        <dbReference type="Proteomes" id="UP000480185"/>
    </source>
</evidence>
<evidence type="ECO:0008006" key="8">
    <source>
        <dbReference type="Google" id="ProtNLM"/>
    </source>
</evidence>
<accession>A0A6G1XBP5</accession>
<comment type="subcellular location">
    <subcellularLocation>
        <location evidence="1">Membrane</location>
        <topology evidence="1">Multi-pass membrane protein</topology>
    </subcellularLocation>
</comment>
<dbReference type="PANTHER" id="PTHR43847">
    <property type="entry name" value="BLL3993 PROTEIN"/>
    <property type="match status" value="1"/>
</dbReference>
<dbReference type="AlphaFoldDB" id="A0A6G1XBP5"/>
<keyword evidence="7" id="KW-1185">Reference proteome</keyword>
<name>A0A6G1XBP5_9BACI</name>
<feature type="transmembrane region" description="Helical" evidence="5">
    <location>
        <begin position="121"/>
        <end position="147"/>
    </location>
</feature>
<dbReference type="EMBL" id="WJNH01000019">
    <property type="protein sequence ID" value="MRG88300.1"/>
    <property type="molecule type" value="Genomic_DNA"/>
</dbReference>
<dbReference type="GO" id="GO:0004671">
    <property type="term" value="F:protein C-terminal S-isoprenylcysteine carboxyl O-methyltransferase activity"/>
    <property type="evidence" value="ECO:0007669"/>
    <property type="project" value="InterPro"/>
</dbReference>
<protein>
    <recommendedName>
        <fullName evidence="8">Isoprenylcysteine carboxyl methyltransferase</fullName>
    </recommendedName>
</protein>
<evidence type="ECO:0000256" key="5">
    <source>
        <dbReference type="SAM" id="Phobius"/>
    </source>
</evidence>
<comment type="caution">
    <text evidence="6">The sequence shown here is derived from an EMBL/GenBank/DDBJ whole genome shotgun (WGS) entry which is preliminary data.</text>
</comment>
<proteinExistence type="predicted"/>
<dbReference type="Gene3D" id="1.20.120.1630">
    <property type="match status" value="1"/>
</dbReference>
<dbReference type="InterPro" id="IPR052527">
    <property type="entry name" value="Metal_cation-efflux_comp"/>
</dbReference>
<evidence type="ECO:0000313" key="6">
    <source>
        <dbReference type="EMBL" id="MRG88300.1"/>
    </source>
</evidence>
<dbReference type="GO" id="GO:0016020">
    <property type="term" value="C:membrane"/>
    <property type="evidence" value="ECO:0007669"/>
    <property type="project" value="UniProtKB-SubCell"/>
</dbReference>
<dbReference type="Proteomes" id="UP000480185">
    <property type="component" value="Unassembled WGS sequence"/>
</dbReference>
<organism evidence="6 7">
    <name type="scientific">Salinibacillus xinjiangensis</name>
    <dbReference type="NCBI Taxonomy" id="1229268"/>
    <lineage>
        <taxon>Bacteria</taxon>
        <taxon>Bacillati</taxon>
        <taxon>Bacillota</taxon>
        <taxon>Bacilli</taxon>
        <taxon>Bacillales</taxon>
        <taxon>Bacillaceae</taxon>
        <taxon>Salinibacillus</taxon>
    </lineage>
</organism>
<dbReference type="OrthoDB" id="7203053at2"/>